<gene>
    <name evidence="2" type="ORF">LOAG_02349</name>
</gene>
<organism evidence="2">
    <name type="scientific">Loa loa</name>
    <name type="common">Eye worm</name>
    <name type="synonym">Filaria loa</name>
    <dbReference type="NCBI Taxonomy" id="7209"/>
    <lineage>
        <taxon>Eukaryota</taxon>
        <taxon>Metazoa</taxon>
        <taxon>Ecdysozoa</taxon>
        <taxon>Nematoda</taxon>
        <taxon>Chromadorea</taxon>
        <taxon>Rhabditida</taxon>
        <taxon>Spirurina</taxon>
        <taxon>Spiruromorpha</taxon>
        <taxon>Filarioidea</taxon>
        <taxon>Onchocercidae</taxon>
        <taxon>Loa</taxon>
    </lineage>
</organism>
<dbReference type="GeneID" id="9939734"/>
<evidence type="ECO:0000313" key="2">
    <source>
        <dbReference type="EMBL" id="EFO26132.1"/>
    </source>
</evidence>
<proteinExistence type="predicted"/>
<evidence type="ECO:0000256" key="1">
    <source>
        <dbReference type="SAM" id="Phobius"/>
    </source>
</evidence>
<dbReference type="KEGG" id="loa:LOAG_02349"/>
<dbReference type="AlphaFoldDB" id="A0A1S0U6S8"/>
<dbReference type="RefSeq" id="XP_003137935.1">
    <property type="nucleotide sequence ID" value="XM_003137887.1"/>
</dbReference>
<keyword evidence="1" id="KW-0812">Transmembrane</keyword>
<sequence>MIKLLLDPDLDSSTRTNKSVGVWIFCFNLDVITISEITLLTISATRLTNYQHVCSTFDDKQYLLRDLPLLLNWTLEDAEVSVSSTLLAVSRISMAMNKIHIHTCIQTDRHTHTGPPSKIACLFLNRENRLKISV</sequence>
<dbReference type="EMBL" id="JH712090">
    <property type="protein sequence ID" value="EFO26132.1"/>
    <property type="molecule type" value="Genomic_DNA"/>
</dbReference>
<dbReference type="InParanoid" id="A0A1S0U6S8"/>
<reference evidence="2" key="1">
    <citation type="submission" date="2012-04" db="EMBL/GenBank/DDBJ databases">
        <title>The Genome Sequence of Loa loa.</title>
        <authorList>
            <consortium name="The Broad Institute Genome Sequencing Platform"/>
            <consortium name="Broad Institute Genome Sequencing Center for Infectious Disease"/>
            <person name="Nutman T.B."/>
            <person name="Fink D.L."/>
            <person name="Russ C."/>
            <person name="Young S."/>
            <person name="Zeng Q."/>
            <person name="Gargeya S."/>
            <person name="Alvarado L."/>
            <person name="Berlin A."/>
            <person name="Chapman S.B."/>
            <person name="Chen Z."/>
            <person name="Freedman E."/>
            <person name="Gellesch M."/>
            <person name="Goldberg J."/>
            <person name="Griggs A."/>
            <person name="Gujja S."/>
            <person name="Heilman E.R."/>
            <person name="Heiman D."/>
            <person name="Howarth C."/>
            <person name="Mehta T."/>
            <person name="Neiman D."/>
            <person name="Pearson M."/>
            <person name="Roberts A."/>
            <person name="Saif S."/>
            <person name="Shea T."/>
            <person name="Shenoy N."/>
            <person name="Sisk P."/>
            <person name="Stolte C."/>
            <person name="Sykes S."/>
            <person name="White J."/>
            <person name="Yandava C."/>
            <person name="Haas B."/>
            <person name="Henn M.R."/>
            <person name="Nusbaum C."/>
            <person name="Birren B."/>
        </authorList>
    </citation>
    <scope>NUCLEOTIDE SEQUENCE [LARGE SCALE GENOMIC DNA]</scope>
</reference>
<name>A0A1S0U6S8_LOALO</name>
<protein>
    <submittedName>
        <fullName evidence="2">Uncharacterized protein</fullName>
    </submittedName>
</protein>
<accession>A0A1S0U6S8</accession>
<dbReference type="CTD" id="9939734"/>
<keyword evidence="1" id="KW-1133">Transmembrane helix</keyword>
<keyword evidence="1" id="KW-0472">Membrane</keyword>
<feature type="transmembrane region" description="Helical" evidence="1">
    <location>
        <begin position="20"/>
        <end position="42"/>
    </location>
</feature>